<dbReference type="PANTHER" id="PTHR46401">
    <property type="entry name" value="GLYCOSYLTRANSFERASE WBBK-RELATED"/>
    <property type="match status" value="1"/>
</dbReference>
<dbReference type="SUPFAM" id="SSF53756">
    <property type="entry name" value="UDP-Glycosyltransferase/glycogen phosphorylase"/>
    <property type="match status" value="1"/>
</dbReference>
<dbReference type="SUPFAM" id="SSF53335">
    <property type="entry name" value="S-adenosyl-L-methionine-dependent methyltransferases"/>
    <property type="match status" value="1"/>
</dbReference>
<dbReference type="AlphaFoldDB" id="X1PI91"/>
<feature type="non-terminal residue" evidence="2">
    <location>
        <position position="280"/>
    </location>
</feature>
<dbReference type="PANTHER" id="PTHR46401:SF2">
    <property type="entry name" value="GLYCOSYLTRANSFERASE WBBK-RELATED"/>
    <property type="match status" value="1"/>
</dbReference>
<dbReference type="GO" id="GO:0009103">
    <property type="term" value="P:lipopolysaccharide biosynthetic process"/>
    <property type="evidence" value="ECO:0007669"/>
    <property type="project" value="TreeGrafter"/>
</dbReference>
<evidence type="ECO:0000256" key="1">
    <source>
        <dbReference type="ARBA" id="ARBA00022679"/>
    </source>
</evidence>
<sequence>IAFAFGFSAESKGFIEAIETAVSLGKRRPKFLLIVSGAIHPLVEEHCTKILRRMKALGNKNTMILGRYLTEKEINLYASACDVLVFNYLTPSYVSSASGALKRVLAAGKPIIGPHDNRLEDLVEGQHCLKYQPSDPLDFEHTLELVLTDKEIATKLGENCRLLAEQTSWDNIAKKHIELYGSIVGEIFDQKWYDKAYFDVGEDEPGKIYRKEDGTAGRWGYCSSSLYNWNAWINIVVGLKKIFQPKRVLDVGCGCNGFVYYARKAGLEAWGTDFSDYAAT</sequence>
<comment type="caution">
    <text evidence="2">The sequence shown here is derived from an EMBL/GenBank/DDBJ whole genome shotgun (WGS) entry which is preliminary data.</text>
</comment>
<dbReference type="GO" id="GO:0016757">
    <property type="term" value="F:glycosyltransferase activity"/>
    <property type="evidence" value="ECO:0007669"/>
    <property type="project" value="TreeGrafter"/>
</dbReference>
<reference evidence="2" key="1">
    <citation type="journal article" date="2014" name="Front. Microbiol.">
        <title>High frequency of phylogenetically diverse reductive dehalogenase-homologous genes in deep subseafloor sedimentary metagenomes.</title>
        <authorList>
            <person name="Kawai M."/>
            <person name="Futagami T."/>
            <person name="Toyoda A."/>
            <person name="Takaki Y."/>
            <person name="Nishi S."/>
            <person name="Hori S."/>
            <person name="Arai W."/>
            <person name="Tsubouchi T."/>
            <person name="Morono Y."/>
            <person name="Uchiyama I."/>
            <person name="Ito T."/>
            <person name="Fujiyama A."/>
            <person name="Inagaki F."/>
            <person name="Takami H."/>
        </authorList>
    </citation>
    <scope>NUCLEOTIDE SEQUENCE</scope>
    <source>
        <strain evidence="2">Expedition CK06-06</strain>
    </source>
</reference>
<accession>X1PI91</accession>
<dbReference type="Gene3D" id="3.40.50.2000">
    <property type="entry name" value="Glycogen Phosphorylase B"/>
    <property type="match status" value="1"/>
</dbReference>
<keyword evidence="1" id="KW-0808">Transferase</keyword>
<proteinExistence type="predicted"/>
<evidence type="ECO:0008006" key="3">
    <source>
        <dbReference type="Google" id="ProtNLM"/>
    </source>
</evidence>
<evidence type="ECO:0000313" key="2">
    <source>
        <dbReference type="EMBL" id="GAI30589.1"/>
    </source>
</evidence>
<gene>
    <name evidence="2" type="ORF">S06H3_30673</name>
</gene>
<name>X1PI91_9ZZZZ</name>
<organism evidence="2">
    <name type="scientific">marine sediment metagenome</name>
    <dbReference type="NCBI Taxonomy" id="412755"/>
    <lineage>
        <taxon>unclassified sequences</taxon>
        <taxon>metagenomes</taxon>
        <taxon>ecological metagenomes</taxon>
    </lineage>
</organism>
<dbReference type="EMBL" id="BARV01018087">
    <property type="protein sequence ID" value="GAI30589.1"/>
    <property type="molecule type" value="Genomic_DNA"/>
</dbReference>
<feature type="non-terminal residue" evidence="2">
    <location>
        <position position="1"/>
    </location>
</feature>
<dbReference type="InterPro" id="IPR029063">
    <property type="entry name" value="SAM-dependent_MTases_sf"/>
</dbReference>
<dbReference type="Gene3D" id="3.40.50.150">
    <property type="entry name" value="Vaccinia Virus protein VP39"/>
    <property type="match status" value="1"/>
</dbReference>
<protein>
    <recommendedName>
        <fullName evidence="3">Glycosyl transferase family 1 domain-containing protein</fullName>
    </recommendedName>
</protein>